<dbReference type="Pfam" id="PF14808">
    <property type="entry name" value="TMEM164"/>
    <property type="match status" value="1"/>
</dbReference>
<feature type="transmembrane region" description="Helical" evidence="1">
    <location>
        <begin position="46"/>
        <end position="65"/>
    </location>
</feature>
<evidence type="ECO:0000313" key="2">
    <source>
        <dbReference type="EMBL" id="QJC53094.1"/>
    </source>
</evidence>
<dbReference type="EMBL" id="CP051428">
    <property type="protein sequence ID" value="QJC53094.1"/>
    <property type="molecule type" value="Genomic_DNA"/>
</dbReference>
<feature type="transmembrane region" description="Helical" evidence="1">
    <location>
        <begin position="77"/>
        <end position="96"/>
    </location>
</feature>
<dbReference type="KEGG" id="palr:HGI30_16945"/>
<feature type="transmembrane region" description="Helical" evidence="1">
    <location>
        <begin position="103"/>
        <end position="124"/>
    </location>
</feature>
<keyword evidence="1" id="KW-0472">Membrane</keyword>
<dbReference type="RefSeq" id="WP_168908637.1">
    <property type="nucleotide sequence ID" value="NZ_CP051428.1"/>
</dbReference>
<name>A0A6H2H077_9BACL</name>
<organism evidence="2 3">
    <name type="scientific">Paenibacillus albicereus</name>
    <dbReference type="NCBI Taxonomy" id="2726185"/>
    <lineage>
        <taxon>Bacteria</taxon>
        <taxon>Bacillati</taxon>
        <taxon>Bacillota</taxon>
        <taxon>Bacilli</taxon>
        <taxon>Bacillales</taxon>
        <taxon>Paenibacillaceae</taxon>
        <taxon>Paenibacillus</taxon>
    </lineage>
</organism>
<keyword evidence="3" id="KW-1185">Reference proteome</keyword>
<reference evidence="2 3" key="1">
    <citation type="submission" date="2020-04" db="EMBL/GenBank/DDBJ databases">
        <title>Novel Paenibacillus strain UniB2 isolated from commercial digestive syrup.</title>
        <authorList>
            <person name="Thorat V."/>
            <person name="Kirdat K."/>
            <person name="Tiwarekar B."/>
            <person name="Yadav A."/>
        </authorList>
    </citation>
    <scope>NUCLEOTIDE SEQUENCE [LARGE SCALE GENOMIC DNA]</scope>
    <source>
        <strain evidence="2 3">UniB2</strain>
    </source>
</reference>
<sequence>MVDADIAERFVPYSPAHLLSLALILAAVLLLLAFRRPLSRRRPAAGRYALAGLLAACEVLLNVWYFSSGVFRPSSTLPFELCSISLYLSVLMLLLRSRLLFQIVYFTAIGGALQALATPVLGYAFPHFRFIEFFAAHGLLLLAALYMVWVEGFRPTLRSVFVAWGALNAIAAVVFLVNRLTGANYMFLARKPPSSSLLDVLGPYPWYILSLEAVALLLFLLLYLPFARSERRAKAVAAARSVPSS</sequence>
<keyword evidence="1" id="KW-1133">Transmembrane helix</keyword>
<proteinExistence type="predicted"/>
<dbReference type="AlphaFoldDB" id="A0A6H2H077"/>
<feature type="transmembrane region" description="Helical" evidence="1">
    <location>
        <begin position="161"/>
        <end position="186"/>
    </location>
</feature>
<evidence type="ECO:0000313" key="3">
    <source>
        <dbReference type="Proteomes" id="UP000502136"/>
    </source>
</evidence>
<dbReference type="InterPro" id="IPR011737">
    <property type="entry name" value="CHP02206_TP0381"/>
</dbReference>
<evidence type="ECO:0000256" key="1">
    <source>
        <dbReference type="SAM" id="Phobius"/>
    </source>
</evidence>
<gene>
    <name evidence="2" type="ORF">HGI30_16945</name>
</gene>
<feature type="transmembrane region" description="Helical" evidence="1">
    <location>
        <begin position="206"/>
        <end position="224"/>
    </location>
</feature>
<feature type="transmembrane region" description="Helical" evidence="1">
    <location>
        <begin position="16"/>
        <end position="34"/>
    </location>
</feature>
<protein>
    <submittedName>
        <fullName evidence="2">TIGR02206 family membrane protein</fullName>
    </submittedName>
</protein>
<dbReference type="NCBIfam" id="TIGR02206">
    <property type="entry name" value="intg_mem_TP0381"/>
    <property type="match status" value="1"/>
</dbReference>
<dbReference type="Proteomes" id="UP000502136">
    <property type="component" value="Chromosome"/>
</dbReference>
<accession>A0A6H2H077</accession>
<feature type="transmembrane region" description="Helical" evidence="1">
    <location>
        <begin position="130"/>
        <end position="149"/>
    </location>
</feature>
<keyword evidence="1" id="KW-0812">Transmembrane</keyword>